<gene>
    <name evidence="1" type="ORF">GCM10009535_12610</name>
</gene>
<keyword evidence="2" id="KW-1185">Reference proteome</keyword>
<sequence>MSDLTPFDGHPLDEFDELTAQLPNPSPFQVMWNEAEEMLLEYQPQGFEPEEIGRIAFDCLPDEEKPAALDALFYCWWTALQSDREARARYQDMGGAL</sequence>
<protein>
    <submittedName>
        <fullName evidence="1">Uncharacterized protein</fullName>
    </submittedName>
</protein>
<accession>A0ABN1HC59</accession>
<name>A0ABN1HC59_9ACTN</name>
<dbReference type="EMBL" id="BAAAGU010000009">
    <property type="protein sequence ID" value="GAA0637645.1"/>
    <property type="molecule type" value="Genomic_DNA"/>
</dbReference>
<reference evidence="1 2" key="1">
    <citation type="journal article" date="2019" name="Int. J. Syst. Evol. Microbiol.">
        <title>The Global Catalogue of Microorganisms (GCM) 10K type strain sequencing project: providing services to taxonomists for standard genome sequencing and annotation.</title>
        <authorList>
            <consortium name="The Broad Institute Genomics Platform"/>
            <consortium name="The Broad Institute Genome Sequencing Center for Infectious Disease"/>
            <person name="Wu L."/>
            <person name="Ma J."/>
        </authorList>
    </citation>
    <scope>NUCLEOTIDE SEQUENCE [LARGE SCALE GENOMIC DNA]</scope>
    <source>
        <strain evidence="1 2">JCM 10367</strain>
    </source>
</reference>
<evidence type="ECO:0000313" key="1">
    <source>
        <dbReference type="EMBL" id="GAA0637645.1"/>
    </source>
</evidence>
<proteinExistence type="predicted"/>
<dbReference type="Proteomes" id="UP001500724">
    <property type="component" value="Unassembled WGS sequence"/>
</dbReference>
<evidence type="ECO:0000313" key="2">
    <source>
        <dbReference type="Proteomes" id="UP001500724"/>
    </source>
</evidence>
<dbReference type="RefSeq" id="WP_343998369.1">
    <property type="nucleotide sequence ID" value="NZ_BAAAGU010000009.1"/>
</dbReference>
<organism evidence="1 2">
    <name type="scientific">Streptomyces thermocarboxydovorans</name>
    <dbReference type="NCBI Taxonomy" id="59298"/>
    <lineage>
        <taxon>Bacteria</taxon>
        <taxon>Bacillati</taxon>
        <taxon>Actinomycetota</taxon>
        <taxon>Actinomycetes</taxon>
        <taxon>Kitasatosporales</taxon>
        <taxon>Streptomycetaceae</taxon>
        <taxon>Streptomyces</taxon>
    </lineage>
</organism>
<comment type="caution">
    <text evidence="1">The sequence shown here is derived from an EMBL/GenBank/DDBJ whole genome shotgun (WGS) entry which is preliminary data.</text>
</comment>